<accession>A0A511YVP5</accession>
<dbReference type="CDD" id="cd13690">
    <property type="entry name" value="PBP2_GluB"/>
    <property type="match status" value="1"/>
</dbReference>
<evidence type="ECO:0000259" key="6">
    <source>
        <dbReference type="SMART" id="SM00062"/>
    </source>
</evidence>
<dbReference type="GO" id="GO:0005576">
    <property type="term" value="C:extracellular region"/>
    <property type="evidence" value="ECO:0007669"/>
    <property type="project" value="TreeGrafter"/>
</dbReference>
<dbReference type="EMBL" id="BJYK01000001">
    <property type="protein sequence ID" value="GEN79278.1"/>
    <property type="molecule type" value="Genomic_DNA"/>
</dbReference>
<evidence type="ECO:0000256" key="4">
    <source>
        <dbReference type="SAM" id="MobiDB-lite"/>
    </source>
</evidence>
<evidence type="ECO:0000256" key="2">
    <source>
        <dbReference type="ARBA" id="ARBA00022448"/>
    </source>
</evidence>
<evidence type="ECO:0000256" key="5">
    <source>
        <dbReference type="SAM" id="SignalP"/>
    </source>
</evidence>
<dbReference type="PANTHER" id="PTHR30085">
    <property type="entry name" value="AMINO ACID ABC TRANSPORTER PERMEASE"/>
    <property type="match status" value="1"/>
</dbReference>
<dbReference type="SUPFAM" id="SSF53850">
    <property type="entry name" value="Periplasmic binding protein-like II"/>
    <property type="match status" value="1"/>
</dbReference>
<dbReference type="PANTHER" id="PTHR30085:SF6">
    <property type="entry name" value="ABC TRANSPORTER GLUTAMINE-BINDING PROTEIN GLNH"/>
    <property type="match status" value="1"/>
</dbReference>
<feature type="region of interest" description="Disordered" evidence="4">
    <location>
        <begin position="22"/>
        <end position="52"/>
    </location>
</feature>
<keyword evidence="8" id="KW-1185">Reference proteome</keyword>
<dbReference type="InterPro" id="IPR051455">
    <property type="entry name" value="Bact_solute-bind_prot3"/>
</dbReference>
<dbReference type="SMART" id="SM00062">
    <property type="entry name" value="PBPb"/>
    <property type="match status" value="1"/>
</dbReference>
<dbReference type="Gene3D" id="3.40.190.10">
    <property type="entry name" value="Periplasmic binding protein-like II"/>
    <property type="match status" value="2"/>
</dbReference>
<evidence type="ECO:0000256" key="1">
    <source>
        <dbReference type="ARBA" id="ARBA00010333"/>
    </source>
</evidence>
<keyword evidence="3 5" id="KW-0732">Signal</keyword>
<gene>
    <name evidence="7" type="ORF">AFE02nite_10120</name>
</gene>
<dbReference type="Proteomes" id="UP000321484">
    <property type="component" value="Unassembled WGS sequence"/>
</dbReference>
<dbReference type="Pfam" id="PF00497">
    <property type="entry name" value="SBP_bac_3"/>
    <property type="match status" value="1"/>
</dbReference>
<dbReference type="GO" id="GO:0006865">
    <property type="term" value="P:amino acid transport"/>
    <property type="evidence" value="ECO:0007669"/>
    <property type="project" value="TreeGrafter"/>
</dbReference>
<feature type="domain" description="Solute-binding protein family 3/N-terminal" evidence="6">
    <location>
        <begin position="65"/>
        <end position="284"/>
    </location>
</feature>
<keyword evidence="2" id="KW-0813">Transport</keyword>
<comment type="caution">
    <text evidence="7">The sequence shown here is derived from an EMBL/GenBank/DDBJ whole genome shotgun (WGS) entry which is preliminary data.</text>
</comment>
<comment type="similarity">
    <text evidence="1">Belongs to the bacterial solute-binding protein 3 family.</text>
</comment>
<evidence type="ECO:0000256" key="3">
    <source>
        <dbReference type="ARBA" id="ARBA00022729"/>
    </source>
</evidence>
<organism evidence="7 8">
    <name type="scientific">Actinotalea fermentans</name>
    <dbReference type="NCBI Taxonomy" id="43671"/>
    <lineage>
        <taxon>Bacteria</taxon>
        <taxon>Bacillati</taxon>
        <taxon>Actinomycetota</taxon>
        <taxon>Actinomycetes</taxon>
        <taxon>Micrococcales</taxon>
        <taxon>Cellulomonadaceae</taxon>
        <taxon>Actinotalea</taxon>
    </lineage>
</organism>
<dbReference type="GO" id="GO:0030288">
    <property type="term" value="C:outer membrane-bounded periplasmic space"/>
    <property type="evidence" value="ECO:0007669"/>
    <property type="project" value="TreeGrafter"/>
</dbReference>
<feature type="signal peptide" evidence="5">
    <location>
        <begin position="1"/>
        <end position="25"/>
    </location>
</feature>
<reference evidence="7 8" key="1">
    <citation type="submission" date="2019-07" db="EMBL/GenBank/DDBJ databases">
        <title>Whole genome shotgun sequence of Actinotalea fermentans NBRC 105374.</title>
        <authorList>
            <person name="Hosoyama A."/>
            <person name="Uohara A."/>
            <person name="Ohji S."/>
            <person name="Ichikawa N."/>
        </authorList>
    </citation>
    <scope>NUCLEOTIDE SEQUENCE [LARGE SCALE GENOMIC DNA]</scope>
    <source>
        <strain evidence="7 8">NBRC 105374</strain>
    </source>
</reference>
<dbReference type="InterPro" id="IPR001638">
    <property type="entry name" value="Solute-binding_3/MltF_N"/>
</dbReference>
<dbReference type="OrthoDB" id="9807888at2"/>
<sequence>MSRRRTGAVLLATAALAVAGCQADAEDDPAPAPEADGTATTDDGESDPGAFPEGSTMARLAEEGSITIGTKFDQPLFGLVGPDGVPEGFDVEIGTLIAGELGIAAEDIEWVETPSQNRETAIENGDVDLVVATYTINDDRKQRVGFAGPYYEAGQSILTLASNEDIQGPDDLAGARVCTVSGSTPEQNLLENYPEVEVVPFGTYSECLEPLRNGQVDAVSTDNVILAGFAAENDDLEVRGEPFTQEPYGIGVAKDDVEFRMWINDVLEDLFADGRWTQAWESTAGTVLPTPEPPAVDRYED</sequence>
<feature type="chain" id="PRO_5021864062" evidence="5">
    <location>
        <begin position="26"/>
        <end position="301"/>
    </location>
</feature>
<evidence type="ECO:0000313" key="8">
    <source>
        <dbReference type="Proteomes" id="UP000321484"/>
    </source>
</evidence>
<proteinExistence type="inferred from homology"/>
<dbReference type="AlphaFoldDB" id="A0A511YVP5"/>
<dbReference type="RefSeq" id="WP_034246774.1">
    <property type="nucleotide sequence ID" value="NZ_BJYK01000001.1"/>
</dbReference>
<protein>
    <submittedName>
        <fullName evidence="7">Glutamate-binding protein</fullName>
    </submittedName>
</protein>
<evidence type="ECO:0000313" key="7">
    <source>
        <dbReference type="EMBL" id="GEN79278.1"/>
    </source>
</evidence>
<dbReference type="PROSITE" id="PS51257">
    <property type="entry name" value="PROKAR_LIPOPROTEIN"/>
    <property type="match status" value="1"/>
</dbReference>
<name>A0A511YVP5_9CELL</name>